<sequence>MSAEGDYRISDDERRAVDARLQRAHGDGRLSLEEYEERSASAWEARTRTDLEPLTRDLPPDPADERTAAPALSTERAPSRAGDFAAAAGRRVGGAIGAVVLVAAAVWGAPQLFSDGVTVFGSRTVGVAPGADQVRSGVLFGSVRVVVPDGERAQLGGFTLFSSTECPTACTGAAARTIDVGVSSVFGSVEVLTPAEAANPDRDDDPGDELDDD</sequence>
<protein>
    <submittedName>
        <fullName evidence="3">DUF1707 domain-containing protein</fullName>
    </submittedName>
</protein>
<dbReference type="PANTHER" id="PTHR40763">
    <property type="entry name" value="MEMBRANE PROTEIN-RELATED"/>
    <property type="match status" value="1"/>
</dbReference>
<evidence type="ECO:0000259" key="2">
    <source>
        <dbReference type="Pfam" id="PF08044"/>
    </source>
</evidence>
<reference evidence="3 4" key="1">
    <citation type="submission" date="2024-03" db="EMBL/GenBank/DDBJ databases">
        <title>Draft genome sequence of Pseudonocardia nematodicida JCM 31783.</title>
        <authorList>
            <person name="Butdee W."/>
            <person name="Duangmal K."/>
        </authorList>
    </citation>
    <scope>NUCLEOTIDE SEQUENCE [LARGE SCALE GENOMIC DNA]</scope>
    <source>
        <strain evidence="3 4">JCM 31783</strain>
    </source>
</reference>
<feature type="region of interest" description="Disordered" evidence="1">
    <location>
        <begin position="193"/>
        <end position="213"/>
    </location>
</feature>
<feature type="compositionally biased region" description="Basic and acidic residues" evidence="1">
    <location>
        <begin position="45"/>
        <end position="67"/>
    </location>
</feature>
<evidence type="ECO:0000313" key="3">
    <source>
        <dbReference type="EMBL" id="MEQ3550637.1"/>
    </source>
</evidence>
<gene>
    <name evidence="3" type="ORF">WIS52_09165</name>
</gene>
<name>A0ABV1K850_9PSEU</name>
<dbReference type="EMBL" id="JBEDNQ010000003">
    <property type="protein sequence ID" value="MEQ3550637.1"/>
    <property type="molecule type" value="Genomic_DNA"/>
</dbReference>
<feature type="domain" description="DUF1707" evidence="2">
    <location>
        <begin position="8"/>
        <end position="59"/>
    </location>
</feature>
<dbReference type="Proteomes" id="UP001494902">
    <property type="component" value="Unassembled WGS sequence"/>
</dbReference>
<evidence type="ECO:0000313" key="4">
    <source>
        <dbReference type="Proteomes" id="UP001494902"/>
    </source>
</evidence>
<comment type="caution">
    <text evidence="3">The sequence shown here is derived from an EMBL/GenBank/DDBJ whole genome shotgun (WGS) entry which is preliminary data.</text>
</comment>
<dbReference type="RefSeq" id="WP_349297699.1">
    <property type="nucleotide sequence ID" value="NZ_JBEDNQ010000003.1"/>
</dbReference>
<dbReference type="PANTHER" id="PTHR40763:SF4">
    <property type="entry name" value="DUF1707 DOMAIN-CONTAINING PROTEIN"/>
    <property type="match status" value="1"/>
</dbReference>
<proteinExistence type="predicted"/>
<feature type="compositionally biased region" description="Acidic residues" evidence="1">
    <location>
        <begin position="202"/>
        <end position="213"/>
    </location>
</feature>
<accession>A0ABV1K850</accession>
<feature type="region of interest" description="Disordered" evidence="1">
    <location>
        <begin position="32"/>
        <end position="77"/>
    </location>
</feature>
<organism evidence="3 4">
    <name type="scientific">Pseudonocardia nematodicida</name>
    <dbReference type="NCBI Taxonomy" id="1206997"/>
    <lineage>
        <taxon>Bacteria</taxon>
        <taxon>Bacillati</taxon>
        <taxon>Actinomycetota</taxon>
        <taxon>Actinomycetes</taxon>
        <taxon>Pseudonocardiales</taxon>
        <taxon>Pseudonocardiaceae</taxon>
        <taxon>Pseudonocardia</taxon>
    </lineage>
</organism>
<dbReference type="Pfam" id="PF08044">
    <property type="entry name" value="DUF1707"/>
    <property type="match status" value="1"/>
</dbReference>
<evidence type="ECO:0000256" key="1">
    <source>
        <dbReference type="SAM" id="MobiDB-lite"/>
    </source>
</evidence>
<keyword evidence="4" id="KW-1185">Reference proteome</keyword>
<dbReference type="InterPro" id="IPR012551">
    <property type="entry name" value="DUF1707_SHOCT-like"/>
</dbReference>